<dbReference type="GO" id="GO:1990432">
    <property type="term" value="P:siRNA 3'-end processing"/>
    <property type="evidence" value="ECO:0007669"/>
    <property type="project" value="TreeGrafter"/>
</dbReference>
<dbReference type="OrthoDB" id="1432093at2759"/>
<dbReference type="GO" id="GO:0000289">
    <property type="term" value="P:nuclear-transcribed mRNA poly(A) tail shortening"/>
    <property type="evidence" value="ECO:0007669"/>
    <property type="project" value="TreeGrafter"/>
</dbReference>
<comment type="caution">
    <text evidence="2">The sequence shown here is derived from an EMBL/GenBank/DDBJ whole genome shotgun (WGS) entry which is preliminary data.</text>
</comment>
<dbReference type="PANTHER" id="PTHR15092">
    <property type="entry name" value="POLY A -SPECIFIC RIBONUCLEASE/TARGET OF EGR1, MEMBER 1"/>
    <property type="match status" value="1"/>
</dbReference>
<reference evidence="2" key="1">
    <citation type="submission" date="2022-12" db="EMBL/GenBank/DDBJ databases">
        <authorList>
            <person name="Petersen C."/>
        </authorList>
    </citation>
    <scope>NUCLEOTIDE SEQUENCE</scope>
    <source>
        <strain evidence="2">IBT 21472</strain>
    </source>
</reference>
<dbReference type="PANTHER" id="PTHR15092:SF22">
    <property type="entry name" value="POLY(A)-SPECIFIC RIBONUCLEASE PNLDC1"/>
    <property type="match status" value="1"/>
</dbReference>
<comment type="similarity">
    <text evidence="1">Belongs to the CAF1 family.</text>
</comment>
<dbReference type="GO" id="GO:1990431">
    <property type="term" value="P:priRNA 3'-end processing"/>
    <property type="evidence" value="ECO:0007669"/>
    <property type="project" value="TreeGrafter"/>
</dbReference>
<dbReference type="SUPFAM" id="SSF53098">
    <property type="entry name" value="Ribonuclease H-like"/>
    <property type="match status" value="1"/>
</dbReference>
<dbReference type="Gene3D" id="3.30.420.10">
    <property type="entry name" value="Ribonuclease H-like superfamily/Ribonuclease H"/>
    <property type="match status" value="2"/>
</dbReference>
<accession>A0A9W9QCV9</accession>
<dbReference type="Pfam" id="PF04857">
    <property type="entry name" value="CAF1"/>
    <property type="match status" value="2"/>
</dbReference>
<evidence type="ECO:0000313" key="3">
    <source>
        <dbReference type="Proteomes" id="UP001147746"/>
    </source>
</evidence>
<organism evidence="2 3">
    <name type="scientific">Penicillium atrosanguineum</name>
    <dbReference type="NCBI Taxonomy" id="1132637"/>
    <lineage>
        <taxon>Eukaryota</taxon>
        <taxon>Fungi</taxon>
        <taxon>Dikarya</taxon>
        <taxon>Ascomycota</taxon>
        <taxon>Pezizomycotina</taxon>
        <taxon>Eurotiomycetes</taxon>
        <taxon>Eurotiomycetidae</taxon>
        <taxon>Eurotiales</taxon>
        <taxon>Aspergillaceae</taxon>
        <taxon>Penicillium</taxon>
    </lineage>
</organism>
<dbReference type="GO" id="GO:0003723">
    <property type="term" value="F:RNA binding"/>
    <property type="evidence" value="ECO:0007669"/>
    <property type="project" value="TreeGrafter"/>
</dbReference>
<dbReference type="InterPro" id="IPR051181">
    <property type="entry name" value="CAF1_poly(A)_ribonucleases"/>
</dbReference>
<dbReference type="InterPro" id="IPR012337">
    <property type="entry name" value="RNaseH-like_sf"/>
</dbReference>
<dbReference type="GO" id="GO:0000175">
    <property type="term" value="F:3'-5'-RNA exonuclease activity"/>
    <property type="evidence" value="ECO:0007669"/>
    <property type="project" value="TreeGrafter"/>
</dbReference>
<dbReference type="InterPro" id="IPR036397">
    <property type="entry name" value="RNaseH_sf"/>
</dbReference>
<dbReference type="AlphaFoldDB" id="A0A9W9QCV9"/>
<gene>
    <name evidence="2" type="ORF">N7476_000407</name>
</gene>
<sequence length="526" mass="59339">MDVGQHNFQSYLPWLLKELTQSFFVAIDFEFSGIALASPRGDHGVGLTFCSKDTENGVYQIKPFNINLSPIVDQALKINREWTVSSASIDYLLGHGLGIDALCKEGVHYLTHREEQEARETFDLNSERIFTWEPRGRVPESLKFRRAAHAVIDAWIFRGRSPRILRMPPFTAKYNLPGYLNYQQRNLLVTMVGIDYPNLQASACDGYVQVQETGTDANSGRLQIQKEQAEQIILKGIGFRWVADALIGGDLTSLPSASFADLFTQPTDFILEELASALKQHLKDNRAVLVGHNCFTDLIFFYHHFIGKLPDTIGEFQVLFHRMFPLVIDTKYLYTSYSGCSNARSSLPEACKMMASLTVPTINNAYGKYLWHESLHEAGYDSMLTAILFLKLSVQLRLRKEITVPRGAMGSLLCMQLQVAHDQLYDAQEFFNSLVNARSKQAQSNPIDLMDFAEGDDVKSCSFSLEDSLHFPVETEGTVAGKVRNGELVPPLTENFWSVYGNKLRMFGMYEEIIDLSVARETGNMN</sequence>
<evidence type="ECO:0000256" key="1">
    <source>
        <dbReference type="ARBA" id="ARBA00008372"/>
    </source>
</evidence>
<dbReference type="EMBL" id="JAPZBO010000001">
    <property type="protein sequence ID" value="KAJ5330624.1"/>
    <property type="molecule type" value="Genomic_DNA"/>
</dbReference>
<proteinExistence type="inferred from homology"/>
<dbReference type="GO" id="GO:0005634">
    <property type="term" value="C:nucleus"/>
    <property type="evidence" value="ECO:0007669"/>
    <property type="project" value="TreeGrafter"/>
</dbReference>
<keyword evidence="3" id="KW-1185">Reference proteome</keyword>
<dbReference type="InterPro" id="IPR006941">
    <property type="entry name" value="RNase_CAF1"/>
</dbReference>
<protein>
    <submittedName>
        <fullName evidence="2">Uncharacterized protein</fullName>
    </submittedName>
</protein>
<dbReference type="Proteomes" id="UP001147746">
    <property type="component" value="Unassembled WGS sequence"/>
</dbReference>
<name>A0A9W9QCV9_9EURO</name>
<reference evidence="2" key="2">
    <citation type="journal article" date="2023" name="IMA Fungus">
        <title>Comparative genomic study of the Penicillium genus elucidates a diverse pangenome and 15 lateral gene transfer events.</title>
        <authorList>
            <person name="Petersen C."/>
            <person name="Sorensen T."/>
            <person name="Nielsen M.R."/>
            <person name="Sondergaard T.E."/>
            <person name="Sorensen J.L."/>
            <person name="Fitzpatrick D.A."/>
            <person name="Frisvad J.C."/>
            <person name="Nielsen K.L."/>
        </authorList>
    </citation>
    <scope>NUCLEOTIDE SEQUENCE</scope>
    <source>
        <strain evidence="2">IBT 21472</strain>
    </source>
</reference>
<evidence type="ECO:0000313" key="2">
    <source>
        <dbReference type="EMBL" id="KAJ5330624.1"/>
    </source>
</evidence>